<dbReference type="Pfam" id="PF25794">
    <property type="entry name" value="SACS"/>
    <property type="match status" value="1"/>
</dbReference>
<accession>A0A9N9CD47</accession>
<dbReference type="SUPFAM" id="SSF55874">
    <property type="entry name" value="ATPase domain of HSP90 chaperone/DNA topoisomerase II/histidine kinase"/>
    <property type="match status" value="1"/>
</dbReference>
<dbReference type="InterPro" id="IPR036890">
    <property type="entry name" value="HATPase_C_sf"/>
</dbReference>
<evidence type="ECO:0000259" key="1">
    <source>
        <dbReference type="Pfam" id="PF25794"/>
    </source>
</evidence>
<dbReference type="Gene3D" id="3.30.565.10">
    <property type="entry name" value="Histidine kinase-like ATPase, C-terminal domain"/>
    <property type="match status" value="1"/>
</dbReference>
<dbReference type="InterPro" id="IPR058210">
    <property type="entry name" value="SACS/Nov_dom"/>
</dbReference>
<dbReference type="OrthoDB" id="10031156at2759"/>
<evidence type="ECO:0000313" key="2">
    <source>
        <dbReference type="EMBL" id="CAG8599070.1"/>
    </source>
</evidence>
<dbReference type="PANTHER" id="PTHR47839">
    <property type="entry name" value="DOMAIN PROTEIN, PUTATIVE (AFU_ORTHOLOGUE AFUA_6G04830)-RELATED"/>
    <property type="match status" value="1"/>
</dbReference>
<dbReference type="NCBIfam" id="NF047352">
    <property type="entry name" value="P_loop_sacsin"/>
    <property type="match status" value="1"/>
</dbReference>
<name>A0A9N9CD47_9GLOM</name>
<protein>
    <submittedName>
        <fullName evidence="2">18033_t:CDS:1</fullName>
    </submittedName>
</protein>
<dbReference type="InterPro" id="IPR022155">
    <property type="entry name" value="DUF3684"/>
</dbReference>
<proteinExistence type="predicted"/>
<dbReference type="Proteomes" id="UP000789342">
    <property type="component" value="Unassembled WGS sequence"/>
</dbReference>
<dbReference type="EMBL" id="CAJVPV010006013">
    <property type="protein sequence ID" value="CAG8599070.1"/>
    <property type="molecule type" value="Genomic_DNA"/>
</dbReference>
<sequence>MDELRRQVQTSNSDVEAMVEFAVYRELIQNADDAKSSIIQIKFQDPESLGKNSLKDKDKCVRIMFKNNGFVFRPEDWNRLKKIAAGNPDVQKIGAFGVGFYSLFSICDEPFVSSGDYAMNFYWKGNQLFTKKSSITQKGDRSWTTFLMDMREPLEFPKMDEFGTFLVSSLGFTGNLQEVSVFFNEARVIHISKKMTMPRSIFIPYSFNTITPRKMFELRSADVREIEFRIETPEQSSSMIFKVASGNLDVHITKEFSEEMERSTKKYPPPKTTIQMMYTDYKNYSSYKNIPEISDLISHPEQGRIFIGFKTYQTTGCSAHFAARVIPTVEREAIDLAEKTLAIYNNEMLCTLGILTRIIYNDHMTKISSLYRTDNEDDRQLLEKDVAHLLAQLTFIKSTPIAQVGNIVKSLFFRNISISSEYIYVLSTHGVKPINFVRIPAPEMEAFIKTVPVIPKIVMETCDTFFKNFQDENVGILRKLDINDVFVELESRVLETEEASALLKWWVDYCNKGDPPVTKDEISKFVYLTVVRTDKDIPFRTIKYFLNPTTISPELEVPSSVIPHSISKSFKQTDLKKWFGSWVELSLDTWVEFIVSKPELEINSDFAEKVLGVIARGINKCASMKQELIKKLLCQKRCIPTNKGMRLPKEAYFPKVNLFPDLPIVSLRNLTPVNDLLKKLNVRSHVDLQLIFDRLVNQGSWNHIRLLKYLVSISSDLKDEDKETLRTSKIWPKQSLQGEQKKTTVSNKEIKFMACELYAPLKEMKEFNLPMISWSGTWSNYNKDAKFLYMLGLREYPPIDVILQLASSKSERSLREKALNYFLKNFREKYSSDYKPDNINVAFLPCTEPDVYETPLGCFYDPGCTAIKFHALRQDLRTRAEELGVRQYPDSKDVLINLSKNPPGDRGKAIKTFDYLASLQSNFSNRDWLTLRHLKFIPITSNNFRLNKVTHNCPRKCFFKGSDTSYTEIFSYVDFGEKANKFLQSCGVREEPSPTDLAEYLLENSEEYWKKTGGDVDKYFKILYIIAINRNRLPSNLVHKMNYAKVLLGVSKGIDDFQKEIRQNKRARIMSRVNDNFLKETRIYSLGCVKDILIGDSPKYQFYFNPLLAPEEEPIEEFYRELGCRALSECVTEEPQLIGVSRNSKISSKLKQVISERAKLFYHGIPPSHVRRSHEWIENLSVFEVKDIKVKYELTTTKEVRVESIKSCFLSHSRDYGTLYIAPGDLDYLGIAANLGRQIYKNYGFRDISHFAMLLTSPLESLKLNGYPVDRILEKRNFEKQKSANQNGGTTKIIDLTSSEYTKNLHDKLRNAVKSCCSNSESLVMFSENFDDTENGSNSCEGLPDSSLTEIGVEGGLQIFAAEGVNPLEIIGTPILTRFAGILKDLSEIFELPLKTIHIFYDPNTSLIAFNRKRALFFNFKFYNKTMGEDSYNDALTSWYLTFCHELAHNITYSHNQEHENYLCSFAELYMPNFLRLISKKRNVY</sequence>
<organism evidence="2 3">
    <name type="scientific">Acaulospora morrowiae</name>
    <dbReference type="NCBI Taxonomy" id="94023"/>
    <lineage>
        <taxon>Eukaryota</taxon>
        <taxon>Fungi</taxon>
        <taxon>Fungi incertae sedis</taxon>
        <taxon>Mucoromycota</taxon>
        <taxon>Glomeromycotina</taxon>
        <taxon>Glomeromycetes</taxon>
        <taxon>Diversisporales</taxon>
        <taxon>Acaulosporaceae</taxon>
        <taxon>Acaulospora</taxon>
    </lineage>
</organism>
<keyword evidence="3" id="KW-1185">Reference proteome</keyword>
<feature type="non-terminal residue" evidence="2">
    <location>
        <position position="1485"/>
    </location>
</feature>
<reference evidence="2" key="1">
    <citation type="submission" date="2021-06" db="EMBL/GenBank/DDBJ databases">
        <authorList>
            <person name="Kallberg Y."/>
            <person name="Tangrot J."/>
            <person name="Rosling A."/>
        </authorList>
    </citation>
    <scope>NUCLEOTIDE SEQUENCE</scope>
    <source>
        <strain evidence="2">CL551</strain>
    </source>
</reference>
<dbReference type="PANTHER" id="PTHR47839:SF1">
    <property type="entry name" value="DOMAIN PROTEIN, PUTATIVE (AFU_ORTHOLOGUE AFUA_6G04830)-RELATED"/>
    <property type="match status" value="1"/>
</dbReference>
<evidence type="ECO:0000313" key="3">
    <source>
        <dbReference type="Proteomes" id="UP000789342"/>
    </source>
</evidence>
<gene>
    <name evidence="2" type="ORF">AMORRO_LOCUS7702</name>
</gene>
<feature type="domain" description="Sacsin/Nov" evidence="1">
    <location>
        <begin position="22"/>
        <end position="119"/>
    </location>
</feature>
<comment type="caution">
    <text evidence="2">The sequence shown here is derived from an EMBL/GenBank/DDBJ whole genome shotgun (WGS) entry which is preliminary data.</text>
</comment>
<dbReference type="Pfam" id="PF12449">
    <property type="entry name" value="DUF3684"/>
    <property type="match status" value="1"/>
</dbReference>